<accession>F1A6F3</accession>
<dbReference type="FunFam" id="1.10.220.10:FF:000044">
    <property type="entry name" value="Uncharacterized protein"/>
    <property type="match status" value="1"/>
</dbReference>
<dbReference type="FunFam" id="1.10.220.10:FF:000045">
    <property type="entry name" value="Uncharacterized protein"/>
    <property type="match status" value="1"/>
</dbReference>
<dbReference type="InterPro" id="IPR018502">
    <property type="entry name" value="Annexin_repeat"/>
</dbReference>
<evidence type="ECO:0000256" key="2">
    <source>
        <dbReference type="ARBA" id="ARBA00022837"/>
    </source>
</evidence>
<name>F1A6F3_DICPU</name>
<dbReference type="Proteomes" id="UP000001064">
    <property type="component" value="Unassembled WGS sequence"/>
</dbReference>
<organism evidence="5 6">
    <name type="scientific">Dictyostelium purpureum</name>
    <name type="common">Slime mold</name>
    <dbReference type="NCBI Taxonomy" id="5786"/>
    <lineage>
        <taxon>Eukaryota</taxon>
        <taxon>Amoebozoa</taxon>
        <taxon>Evosea</taxon>
        <taxon>Eumycetozoa</taxon>
        <taxon>Dictyostelia</taxon>
        <taxon>Dictyosteliales</taxon>
        <taxon>Dictyosteliaceae</taxon>
        <taxon>Dictyostelium</taxon>
    </lineage>
</organism>
<dbReference type="InterPro" id="IPR037104">
    <property type="entry name" value="Annexin_sf"/>
</dbReference>
<gene>
    <name evidence="5" type="ORF">DICPUDRAFT_12667</name>
</gene>
<dbReference type="GO" id="GO:0001786">
    <property type="term" value="F:phosphatidylserine binding"/>
    <property type="evidence" value="ECO:0000318"/>
    <property type="project" value="GO_Central"/>
</dbReference>
<dbReference type="OMA" id="LLIGKDM"/>
<dbReference type="FunFam" id="1.10.220.10:FF:000035">
    <property type="entry name" value="Uncharacterized protein"/>
    <property type="match status" value="1"/>
</dbReference>
<dbReference type="FunFam" id="1.10.220.10:FF:000014">
    <property type="entry name" value="annexin D4"/>
    <property type="match status" value="1"/>
</dbReference>
<dbReference type="GeneID" id="10511352"/>
<dbReference type="eggNOG" id="KOG0819">
    <property type="taxonomic scope" value="Eukaryota"/>
</dbReference>
<evidence type="ECO:0000256" key="1">
    <source>
        <dbReference type="ARBA" id="ARBA00022737"/>
    </source>
</evidence>
<dbReference type="GO" id="GO:0005509">
    <property type="term" value="F:calcium ion binding"/>
    <property type="evidence" value="ECO:0007669"/>
    <property type="project" value="InterPro"/>
</dbReference>
<dbReference type="PANTHER" id="PTHR10502:SF130">
    <property type="entry name" value="ANNEXIN I"/>
    <property type="match status" value="1"/>
</dbReference>
<keyword evidence="4" id="KW-0111">Calcium/phospholipid-binding</keyword>
<dbReference type="GO" id="GO:0006950">
    <property type="term" value="P:response to stress"/>
    <property type="evidence" value="ECO:0007669"/>
    <property type="project" value="UniProtKB-ARBA"/>
</dbReference>
<dbReference type="PANTHER" id="PTHR10502">
    <property type="entry name" value="ANNEXIN"/>
    <property type="match status" value="1"/>
</dbReference>
<dbReference type="GO" id="GO:0005634">
    <property type="term" value="C:nucleus"/>
    <property type="evidence" value="ECO:0000318"/>
    <property type="project" value="GO_Central"/>
</dbReference>
<dbReference type="Pfam" id="PF00191">
    <property type="entry name" value="Annexin"/>
    <property type="match status" value="4"/>
</dbReference>
<proteinExistence type="predicted"/>
<dbReference type="GO" id="GO:0005737">
    <property type="term" value="C:cytoplasm"/>
    <property type="evidence" value="ECO:0000318"/>
    <property type="project" value="GO_Central"/>
</dbReference>
<dbReference type="OrthoDB" id="37886at2759"/>
<dbReference type="PRINTS" id="PR00196">
    <property type="entry name" value="ANNEXIN"/>
</dbReference>
<dbReference type="GO" id="GO:0012506">
    <property type="term" value="C:vesicle membrane"/>
    <property type="evidence" value="ECO:0000318"/>
    <property type="project" value="GO_Central"/>
</dbReference>
<dbReference type="KEGG" id="dpp:DICPUDRAFT_12667"/>
<dbReference type="SMART" id="SM00335">
    <property type="entry name" value="ANX"/>
    <property type="match status" value="4"/>
</dbReference>
<dbReference type="GO" id="GO:0005886">
    <property type="term" value="C:plasma membrane"/>
    <property type="evidence" value="ECO:0000318"/>
    <property type="project" value="GO_Central"/>
</dbReference>
<protein>
    <recommendedName>
        <fullName evidence="7">Annexin</fullName>
    </recommendedName>
</protein>
<keyword evidence="6" id="KW-1185">Reference proteome</keyword>
<dbReference type="PROSITE" id="PS51897">
    <property type="entry name" value="ANNEXIN_2"/>
    <property type="match status" value="2"/>
</dbReference>
<dbReference type="VEuPathDB" id="AmoebaDB:DICPUDRAFT_12667"/>
<keyword evidence="2" id="KW-0106">Calcium</keyword>
<sequence length="325" mass="37720">YNYGEVKHNTVEDVEILKSSIGFFGCDDTSITSILSQRNWSEKNLIIQKYNVKYNKNLEKDLRTHTRGNYKNSLISVLTEPSIYDTIQVRRALKSKNFKNFIEIFLTRNNQQKEMIKRIYLIKYESNLEHVVVEKFKGSIMRSLALSMIQNYRDQDNSDQDSNIGNRNDDSTTVDMKLVSEDSDRLYQAGEAQRGTDEKPFIEIFTKRSFAHLSKLDSFYQNANPKGHSLVRAVELEFIGNVGSALLDILLYAKEPYRYWAECFNRALSHWGSKENDLTRLSITQHYQAANIKQAFLSCYNQSLVLKISKKTSGKYKKLILLLIN</sequence>
<dbReference type="EMBL" id="GL871735">
    <property type="protein sequence ID" value="EGC28227.1"/>
    <property type="molecule type" value="Genomic_DNA"/>
</dbReference>
<evidence type="ECO:0000256" key="3">
    <source>
        <dbReference type="ARBA" id="ARBA00023216"/>
    </source>
</evidence>
<dbReference type="FunCoup" id="F1A6F3">
    <property type="interactions" value="1"/>
</dbReference>
<keyword evidence="3" id="KW-0041">Annexin</keyword>
<dbReference type="Gene3D" id="1.10.220.10">
    <property type="entry name" value="Annexin"/>
    <property type="match status" value="4"/>
</dbReference>
<dbReference type="GO" id="GO:0005544">
    <property type="term" value="F:calcium-dependent phospholipid binding"/>
    <property type="evidence" value="ECO:0000318"/>
    <property type="project" value="GO_Central"/>
</dbReference>
<dbReference type="SUPFAM" id="SSF47874">
    <property type="entry name" value="Annexin"/>
    <property type="match status" value="1"/>
</dbReference>
<dbReference type="InParanoid" id="F1A6F3"/>
<evidence type="ECO:0000313" key="5">
    <source>
        <dbReference type="EMBL" id="EGC28227.1"/>
    </source>
</evidence>
<evidence type="ECO:0008006" key="7">
    <source>
        <dbReference type="Google" id="ProtNLM"/>
    </source>
</evidence>
<dbReference type="RefSeq" id="XP_003295246.1">
    <property type="nucleotide sequence ID" value="XM_003295198.1"/>
</dbReference>
<feature type="non-terminal residue" evidence="5">
    <location>
        <position position="325"/>
    </location>
</feature>
<reference evidence="6" key="1">
    <citation type="journal article" date="2011" name="Genome Biol.">
        <title>Comparative genomics of the social amoebae Dictyostelium discoideum and Dictyostelium purpureum.</title>
        <authorList>
            <consortium name="US DOE Joint Genome Institute (JGI-PGF)"/>
            <person name="Sucgang R."/>
            <person name="Kuo A."/>
            <person name="Tian X."/>
            <person name="Salerno W."/>
            <person name="Parikh A."/>
            <person name="Feasley C.L."/>
            <person name="Dalin E."/>
            <person name="Tu H."/>
            <person name="Huang E."/>
            <person name="Barry K."/>
            <person name="Lindquist E."/>
            <person name="Shapiro H."/>
            <person name="Bruce D."/>
            <person name="Schmutz J."/>
            <person name="Salamov A."/>
            <person name="Fey P."/>
            <person name="Gaudet P."/>
            <person name="Anjard C."/>
            <person name="Babu M.M."/>
            <person name="Basu S."/>
            <person name="Bushmanova Y."/>
            <person name="van der Wel H."/>
            <person name="Katoh-Kurasawa M."/>
            <person name="Dinh C."/>
            <person name="Coutinho P.M."/>
            <person name="Saito T."/>
            <person name="Elias M."/>
            <person name="Schaap P."/>
            <person name="Kay R.R."/>
            <person name="Henrissat B."/>
            <person name="Eichinger L."/>
            <person name="Rivero F."/>
            <person name="Putnam N.H."/>
            <person name="West C.M."/>
            <person name="Loomis W.F."/>
            <person name="Chisholm R.L."/>
            <person name="Shaulsky G."/>
            <person name="Strassmann J.E."/>
            <person name="Queller D.C."/>
            <person name="Kuspa A."/>
            <person name="Grigoriev I.V."/>
        </authorList>
    </citation>
    <scope>NUCLEOTIDE SEQUENCE [LARGE SCALE GENOMIC DNA]</scope>
    <source>
        <strain evidence="6">QSDP1</strain>
    </source>
</reference>
<evidence type="ECO:0000256" key="4">
    <source>
        <dbReference type="ARBA" id="ARBA00023302"/>
    </source>
</evidence>
<dbReference type="InterPro" id="IPR001464">
    <property type="entry name" value="Annexin"/>
</dbReference>
<feature type="non-terminal residue" evidence="5">
    <location>
        <position position="1"/>
    </location>
</feature>
<dbReference type="AlphaFoldDB" id="F1A6F3"/>
<evidence type="ECO:0000313" key="6">
    <source>
        <dbReference type="Proteomes" id="UP000001064"/>
    </source>
</evidence>
<keyword evidence="1" id="KW-0677">Repeat</keyword>